<reference evidence="3" key="1">
    <citation type="submission" date="2020-08" db="EMBL/GenBank/DDBJ databases">
        <title>Genome sequencing and assembly of the red palm weevil Rhynchophorus ferrugineus.</title>
        <authorList>
            <person name="Dias G.B."/>
            <person name="Bergman C.M."/>
            <person name="Manee M."/>
        </authorList>
    </citation>
    <scope>NUCLEOTIDE SEQUENCE</scope>
    <source>
        <strain evidence="3">AA-2017</strain>
        <tissue evidence="3">Whole larva</tissue>
    </source>
</reference>
<dbReference type="Gene3D" id="2.40.50.90">
    <property type="match status" value="4"/>
</dbReference>
<protein>
    <recommendedName>
        <fullName evidence="2">Tudor domain-containing protein</fullName>
    </recommendedName>
</protein>
<dbReference type="PANTHER" id="PTHR22948:SF29">
    <property type="entry name" value="FI02030P-RELATED"/>
    <property type="match status" value="1"/>
</dbReference>
<dbReference type="CDD" id="cd20379">
    <property type="entry name" value="Tudor_dTUD-like"/>
    <property type="match status" value="2"/>
</dbReference>
<dbReference type="InterPro" id="IPR035437">
    <property type="entry name" value="SNase_OB-fold_sf"/>
</dbReference>
<dbReference type="SUPFAM" id="SSF63748">
    <property type="entry name" value="Tudor/PWWP/MBT"/>
    <property type="match status" value="7"/>
</dbReference>
<feature type="domain" description="Tudor" evidence="2">
    <location>
        <begin position="918"/>
        <end position="976"/>
    </location>
</feature>
<dbReference type="SMART" id="SM00333">
    <property type="entry name" value="TUDOR"/>
    <property type="match status" value="7"/>
</dbReference>
<feature type="region of interest" description="Disordered" evidence="1">
    <location>
        <begin position="743"/>
        <end position="842"/>
    </location>
</feature>
<feature type="domain" description="Tudor" evidence="2">
    <location>
        <begin position="261"/>
        <end position="319"/>
    </location>
</feature>
<feature type="domain" description="Tudor" evidence="2">
    <location>
        <begin position="1576"/>
        <end position="1634"/>
    </location>
</feature>
<dbReference type="OrthoDB" id="9989103at2759"/>
<evidence type="ECO:0000259" key="2">
    <source>
        <dbReference type="PROSITE" id="PS50304"/>
    </source>
</evidence>
<feature type="compositionally biased region" description="Basic and acidic residues" evidence="1">
    <location>
        <begin position="668"/>
        <end position="701"/>
    </location>
</feature>
<dbReference type="PROSITE" id="PS50304">
    <property type="entry name" value="TUDOR"/>
    <property type="match status" value="6"/>
</dbReference>
<feature type="compositionally biased region" description="Basic and acidic residues" evidence="1">
    <location>
        <begin position="744"/>
        <end position="787"/>
    </location>
</feature>
<evidence type="ECO:0000313" key="4">
    <source>
        <dbReference type="Proteomes" id="UP000625711"/>
    </source>
</evidence>
<feature type="region of interest" description="Disordered" evidence="1">
    <location>
        <begin position="593"/>
        <end position="709"/>
    </location>
</feature>
<comment type="caution">
    <text evidence="3">The sequence shown here is derived from an EMBL/GenBank/DDBJ whole genome shotgun (WGS) entry which is preliminary data.</text>
</comment>
<feature type="domain" description="Tudor" evidence="2">
    <location>
        <begin position="449"/>
        <end position="508"/>
    </location>
</feature>
<evidence type="ECO:0000256" key="1">
    <source>
        <dbReference type="SAM" id="MobiDB-lite"/>
    </source>
</evidence>
<dbReference type="EMBL" id="JAACXV010000179">
    <property type="protein sequence ID" value="KAF7282294.1"/>
    <property type="molecule type" value="Genomic_DNA"/>
</dbReference>
<organism evidence="3 4">
    <name type="scientific">Rhynchophorus ferrugineus</name>
    <name type="common">Red palm weevil</name>
    <name type="synonym">Curculio ferrugineus</name>
    <dbReference type="NCBI Taxonomy" id="354439"/>
    <lineage>
        <taxon>Eukaryota</taxon>
        <taxon>Metazoa</taxon>
        <taxon>Ecdysozoa</taxon>
        <taxon>Arthropoda</taxon>
        <taxon>Hexapoda</taxon>
        <taxon>Insecta</taxon>
        <taxon>Pterygota</taxon>
        <taxon>Neoptera</taxon>
        <taxon>Endopterygota</taxon>
        <taxon>Coleoptera</taxon>
        <taxon>Polyphaga</taxon>
        <taxon>Cucujiformia</taxon>
        <taxon>Curculionidae</taxon>
        <taxon>Dryophthorinae</taxon>
        <taxon>Rhynchophorus</taxon>
    </lineage>
</organism>
<feature type="compositionally biased region" description="Basic and acidic residues" evidence="1">
    <location>
        <begin position="593"/>
        <end position="602"/>
    </location>
</feature>
<evidence type="ECO:0000313" key="3">
    <source>
        <dbReference type="EMBL" id="KAF7282294.1"/>
    </source>
</evidence>
<feature type="compositionally biased region" description="Polar residues" evidence="1">
    <location>
        <begin position="639"/>
        <end position="652"/>
    </location>
</feature>
<dbReference type="Pfam" id="PF00567">
    <property type="entry name" value="TUDOR"/>
    <property type="match status" value="7"/>
</dbReference>
<dbReference type="Proteomes" id="UP000625711">
    <property type="component" value="Unassembled WGS sequence"/>
</dbReference>
<accession>A0A834IJX0</accession>
<gene>
    <name evidence="3" type="ORF">GWI33_002868</name>
</gene>
<feature type="domain" description="Tudor" evidence="2">
    <location>
        <begin position="1395"/>
        <end position="1455"/>
    </location>
</feature>
<dbReference type="InterPro" id="IPR050621">
    <property type="entry name" value="Tudor_domain_containing"/>
</dbReference>
<proteinExistence type="predicted"/>
<dbReference type="Gene3D" id="2.30.30.140">
    <property type="match status" value="7"/>
</dbReference>
<dbReference type="GO" id="GO:0005737">
    <property type="term" value="C:cytoplasm"/>
    <property type="evidence" value="ECO:0007669"/>
    <property type="project" value="UniProtKB-ARBA"/>
</dbReference>
<dbReference type="InterPro" id="IPR002999">
    <property type="entry name" value="Tudor"/>
</dbReference>
<dbReference type="FunFam" id="2.30.30.140:FF:000018">
    <property type="entry name" value="Serine/threonine-protein kinase 31"/>
    <property type="match status" value="1"/>
</dbReference>
<feature type="compositionally biased region" description="Basic and acidic residues" evidence="1">
    <location>
        <begin position="610"/>
        <end position="638"/>
    </location>
</feature>
<dbReference type="PANTHER" id="PTHR22948">
    <property type="entry name" value="TUDOR DOMAIN CONTAINING PROTEIN"/>
    <property type="match status" value="1"/>
</dbReference>
<keyword evidence="4" id="KW-1185">Reference proteome</keyword>
<sequence length="1691" mass="191894">MEPQETLDLFITYVDKEGPFLKVWGQSEKNNSIYVEEFLRGISPQFDQGLGRIPFEKLQVGTLVCAKYKDNKYYRARILSIDNLNECFVEVIFIDYAFISIPPQATGFIFAEAHCPGGGEWKEHLFEIISRELRYREVQCQLLTQATQYYLVKLFIDNTDIGALLISRGLLQPIPLHAQQAVLLSMSLQKSTPTPLPTGAPSEINSYKASTLEPLQQYAVYVSFVNEGPTLFSVQLQQSEHVLAKLMKEINSINLRMLEDIPLPGTICLARCIEDGNVCRAVVTNEVDNQFKVFYVDFGNYETLPLEALYQIPFKYVLPKVMAIRLSLNGVEKSTVTLDMLLAFKKFVDNRLLYMKVLPSNKKTTIPKCEMWDPETKTNALDVINRAAQHAYPEPLLLNRGFTQPVKVSYVFSCNRFYVQLAAKEQELLKVMEDLQISCKTNDTIDVNEIKLGLPCCALYQVDQVWYRSEIVDIIDRENVKVRYIDYGNEEVISIAHLKMIEGELLTVLRPQAIECCLNGYQNMGTDKVRDNLLEELILEQTFTMKVSEMLGRKALVELIDAANYNVASLLLDKIATAKSQVSPLLVQAGNKIEHRKSDSSDTYRPQRKPARDNTKEWKGRSDRSDSRSSDRPSEKSWRTGSLRQSDSNSNDDSPEKGSWRQTSKGLRNNERPDRDRGNRSEHSKKTNINDRINRPRHDNKNNWNNRDAYNQSNSWAAAVNENGINKSNSGLWDTTLPSAQASYDDRRHRDKFSGNKRRFDHDKADRSERNSWAHNKDSNKRDGFKKEYRKSHTNKFKRDGSEMSSSGSEKSFKRNLRTSSRNDFGGSRFHNRSNNASFESSASNETWNMSEVSVPLDAASFTATFKKLNVVGTESQVMISWFHNPGHFYCQLQSVQDEFKTLMEDIQQTYKNRKPEHCPVGAPVIGYFPEDKVLYRAQILESSGGQFKVFYVDFGNVATVTKVWAIEKKFMNLPAQAICCGLNFVNPTGESWPDCSTFSKYFEKEFYTAKFLYNDDIRTYIELWDRDEDIRNLLVQDNLVVVTPPPQAPEVDVALLLNQQFRVILKSVNNLMDIIIALECGLALNCKAHNLESATKCFENVLKSYIEKTLIIYVDNILTNNVLDVTFYDNSGNKLVILNPDDGALDTVEPLCPLLILSAHINGFVSGVDGTSIYIQPNDITDLIGMLLVNLDSSYNNSKQETSIIPEEGSIYAVRSNDGHWYRGQVTTFDNTEVIVFYVDYGTKEKVGFDALRQLKSEFNVPNMLCTEVKINSEQINNLLGKEIVLEIYYGESGWEGIIESTCDTAPKGEHLNDDNDVTQEETTGYLYSENEVFEETALVESEDDAEQRGTSVYVSHIDSPTEFYVQFAQASTALDELQVKLQKTVEEMPVLETVSVGILCAAPYSVDHQWYRAEVLDADDDITTVRFVDYGNTDVINNKTTQLKTLPPSLLSLAVYATRCSLKLKSIDEEWSQAALELFENLTSQDNLVAELLIQDEKIHIIELYANSQNVKDALLAQNFAVPCEIVLENKATCFVSHLNSPSEFWIQLENCVDELEWIAEQLSGAESFPELDDMAPGTLCAALFPDDEMWYRARILSNTIAGIELLFIDYGNSCVSSSLRQLPEDLVVTPPLAQKCCLQRPDGIPYWTKEAQDKFNEISADGQTIFEMKKLTTGETATIELLLNGERA</sequence>
<feature type="domain" description="Tudor" evidence="2">
    <location>
        <begin position="1206"/>
        <end position="1263"/>
    </location>
</feature>
<name>A0A834IJX0_RHYFE</name>
<feature type="compositionally biased region" description="Low complexity" evidence="1">
    <location>
        <begin position="833"/>
        <end position="842"/>
    </location>
</feature>